<evidence type="ECO:0000256" key="1">
    <source>
        <dbReference type="SAM" id="MobiDB-lite"/>
    </source>
</evidence>
<reference evidence="2" key="1">
    <citation type="submission" date="2023-04" db="EMBL/GenBank/DDBJ databases">
        <title>Phytophthora lilii NBRC 32176.</title>
        <authorList>
            <person name="Ichikawa N."/>
            <person name="Sato H."/>
            <person name="Tonouchi N."/>
        </authorList>
    </citation>
    <scope>NUCLEOTIDE SEQUENCE</scope>
    <source>
        <strain evidence="2">NBRC 32176</strain>
    </source>
</reference>
<organism evidence="2 3">
    <name type="scientific">Phytophthora lilii</name>
    <dbReference type="NCBI Taxonomy" id="2077276"/>
    <lineage>
        <taxon>Eukaryota</taxon>
        <taxon>Sar</taxon>
        <taxon>Stramenopiles</taxon>
        <taxon>Oomycota</taxon>
        <taxon>Peronosporomycetes</taxon>
        <taxon>Peronosporales</taxon>
        <taxon>Peronosporaceae</taxon>
        <taxon>Phytophthora</taxon>
    </lineage>
</organism>
<name>A0A9W6WPL9_9STRA</name>
<feature type="region of interest" description="Disordered" evidence="1">
    <location>
        <begin position="258"/>
        <end position="321"/>
    </location>
</feature>
<accession>A0A9W6WPL9</accession>
<protein>
    <submittedName>
        <fullName evidence="2">Unnamed protein product</fullName>
    </submittedName>
</protein>
<dbReference type="EMBL" id="BSXW01000061">
    <property type="protein sequence ID" value="GMF11017.1"/>
    <property type="molecule type" value="Genomic_DNA"/>
</dbReference>
<feature type="compositionally biased region" description="Basic and acidic residues" evidence="1">
    <location>
        <begin position="267"/>
        <end position="291"/>
    </location>
</feature>
<keyword evidence="3" id="KW-1185">Reference proteome</keyword>
<proteinExistence type="predicted"/>
<sequence length="321" mass="35104">MSDVLFAPTNRGAVYADLGLHVVEKALALRARHVGGLGKSLTYIVATVHRKEHRVSSMSFTGKFSASGKGDKDNKDGIQDQGVRSTRTIATPVSALLGHTSVSPSATEAPAMTNVLSHEVALVNSYELIRLGYLVFGDQYQITFDEWDILSSMAPFRAFCHFWNHRVLVWTLRPVTADGDAEIAGGRALQSTEPQMWRLDDPRLQQVHWWQVSASLESEGVTYRFNLDHFAELMRALEDAPCLRESLAQRPVLRVKRGGGVATVETKPQRDSPARGIAERDGGSPAHDKRSVASPHPAGLSHMGSSIAGWQEGEELAACHS</sequence>
<evidence type="ECO:0000313" key="3">
    <source>
        <dbReference type="Proteomes" id="UP001165083"/>
    </source>
</evidence>
<evidence type="ECO:0000313" key="2">
    <source>
        <dbReference type="EMBL" id="GMF11017.1"/>
    </source>
</evidence>
<dbReference type="Proteomes" id="UP001165083">
    <property type="component" value="Unassembled WGS sequence"/>
</dbReference>
<dbReference type="AlphaFoldDB" id="A0A9W6WPL9"/>
<comment type="caution">
    <text evidence="2">The sequence shown here is derived from an EMBL/GenBank/DDBJ whole genome shotgun (WGS) entry which is preliminary data.</text>
</comment>
<gene>
    <name evidence="2" type="ORF">Plil01_000176400</name>
</gene>